<dbReference type="EC" id="2.7.7.-" evidence="5"/>
<keyword evidence="5" id="KW-0548">Nucleotidyltransferase</keyword>
<dbReference type="RefSeq" id="WP_117440472.1">
    <property type="nucleotide sequence ID" value="NZ_CACRTF010000017.1"/>
</dbReference>
<reference evidence="5" key="1">
    <citation type="submission" date="2019-11" db="EMBL/GenBank/DDBJ databases">
        <authorList>
            <person name="Feng L."/>
        </authorList>
    </citation>
    <scope>NUCLEOTIDE SEQUENCE</scope>
    <source>
        <strain evidence="5">CbolteaeLFYP116</strain>
    </source>
</reference>
<dbReference type="GO" id="GO:0003899">
    <property type="term" value="F:DNA-directed RNA polymerase activity"/>
    <property type="evidence" value="ECO:0007669"/>
    <property type="project" value="InterPro"/>
</dbReference>
<dbReference type="SUPFAM" id="SSF57783">
    <property type="entry name" value="Zinc beta-ribbon"/>
    <property type="match status" value="1"/>
</dbReference>
<dbReference type="EMBL" id="CACRTF010000017">
    <property type="protein sequence ID" value="VYT43607.1"/>
    <property type="molecule type" value="Genomic_DNA"/>
</dbReference>
<feature type="domain" description="Zinc finger CHC2-type" evidence="4">
    <location>
        <begin position="31"/>
        <end position="80"/>
    </location>
</feature>
<dbReference type="Gene3D" id="3.90.580.10">
    <property type="entry name" value="Zinc finger, CHC2-type domain"/>
    <property type="match status" value="1"/>
</dbReference>
<dbReference type="GO" id="GO:0006269">
    <property type="term" value="P:DNA replication, synthesis of primer"/>
    <property type="evidence" value="ECO:0007669"/>
    <property type="project" value="TreeGrafter"/>
</dbReference>
<dbReference type="GO" id="GO:0003677">
    <property type="term" value="F:DNA binding"/>
    <property type="evidence" value="ECO:0007669"/>
    <property type="project" value="InterPro"/>
</dbReference>
<dbReference type="AlphaFoldDB" id="A0A6N2WNK6"/>
<evidence type="ECO:0000256" key="1">
    <source>
        <dbReference type="ARBA" id="ARBA00022723"/>
    </source>
</evidence>
<keyword evidence="1" id="KW-0479">Metal-binding</keyword>
<keyword evidence="2" id="KW-0863">Zinc-finger</keyword>
<evidence type="ECO:0000256" key="3">
    <source>
        <dbReference type="ARBA" id="ARBA00022833"/>
    </source>
</evidence>
<keyword evidence="3" id="KW-0862">Zinc</keyword>
<organism evidence="5">
    <name type="scientific">Enterocloster bolteae</name>
    <dbReference type="NCBI Taxonomy" id="208479"/>
    <lineage>
        <taxon>Bacteria</taxon>
        <taxon>Bacillati</taxon>
        <taxon>Bacillota</taxon>
        <taxon>Clostridia</taxon>
        <taxon>Lachnospirales</taxon>
        <taxon>Lachnospiraceae</taxon>
        <taxon>Enterocloster</taxon>
    </lineage>
</organism>
<evidence type="ECO:0000259" key="4">
    <source>
        <dbReference type="SMART" id="SM00400"/>
    </source>
</evidence>
<dbReference type="InterPro" id="IPR002694">
    <property type="entry name" value="Znf_CHC2"/>
</dbReference>
<gene>
    <name evidence="5" type="primary">dnaG_3</name>
    <name evidence="5" type="ORF">CBLFYP116_03785</name>
</gene>
<dbReference type="PANTHER" id="PTHR30313:SF2">
    <property type="entry name" value="DNA PRIMASE"/>
    <property type="match status" value="1"/>
</dbReference>
<dbReference type="InterPro" id="IPR050219">
    <property type="entry name" value="DnaG_primase"/>
</dbReference>
<dbReference type="GO" id="GO:0005737">
    <property type="term" value="C:cytoplasm"/>
    <property type="evidence" value="ECO:0007669"/>
    <property type="project" value="TreeGrafter"/>
</dbReference>
<dbReference type="InterPro" id="IPR036977">
    <property type="entry name" value="DNA_primase_Znf_CHC2"/>
</dbReference>
<keyword evidence="5" id="KW-0808">Transferase</keyword>
<dbReference type="GO" id="GO:0008270">
    <property type="term" value="F:zinc ion binding"/>
    <property type="evidence" value="ECO:0007669"/>
    <property type="project" value="UniProtKB-KW"/>
</dbReference>
<dbReference type="Pfam" id="PF01807">
    <property type="entry name" value="Zn_ribbon_DnaG"/>
    <property type="match status" value="1"/>
</dbReference>
<evidence type="ECO:0000256" key="2">
    <source>
        <dbReference type="ARBA" id="ARBA00022771"/>
    </source>
</evidence>
<protein>
    <submittedName>
        <fullName evidence="5">DNA primase</fullName>
        <ecNumber evidence="5">2.7.7.-</ecNumber>
    </submittedName>
</protein>
<name>A0A6N2WNK6_9FIRM</name>
<sequence>MTSEEIKATYSMRDVVERYGFQPNRAGFISCPFHQGDRTPSLKVYDRDFHCHSCGKHGDIFDFVMMIDDVSFKEAFHRLGGEYKEPTFSSRLAVYQARKQRIMRQKEAERGREKCRLNNILISIYRAYMEHSEPLSDTWCDCYNALQYQLYVQAELSGLEARW</sequence>
<proteinExistence type="predicted"/>
<accession>A0A6N2WNK6</accession>
<dbReference type="SMART" id="SM00400">
    <property type="entry name" value="ZnF_CHCC"/>
    <property type="match status" value="1"/>
</dbReference>
<dbReference type="PANTHER" id="PTHR30313">
    <property type="entry name" value="DNA PRIMASE"/>
    <property type="match status" value="1"/>
</dbReference>
<evidence type="ECO:0000313" key="5">
    <source>
        <dbReference type="EMBL" id="VYT43607.1"/>
    </source>
</evidence>